<dbReference type="RefSeq" id="WP_298201941.1">
    <property type="nucleotide sequence ID" value="NZ_LT934425.1"/>
</dbReference>
<sequence>MDSSILHWREFVDVEITADRLMYVYQYMDSSDRIVFRYDNTGHHKKLNLSTHPHHKHEGRRFKNA</sequence>
<dbReference type="Pfam" id="PF20126">
    <property type="entry name" value="TumE"/>
    <property type="match status" value="1"/>
</dbReference>
<dbReference type="KEGG" id="kst:KSMBR1_0865"/>
<dbReference type="InterPro" id="IPR045397">
    <property type="entry name" value="TumE-like"/>
</dbReference>
<proteinExistence type="predicted"/>
<dbReference type="AlphaFoldDB" id="A0A2C9CCE1"/>
<gene>
    <name evidence="2" type="ORF">KSMBR1_0865</name>
</gene>
<dbReference type="EMBL" id="LT934425">
    <property type="protein sequence ID" value="SOH03376.1"/>
    <property type="molecule type" value="Genomic_DNA"/>
</dbReference>
<organism evidence="2 3">
    <name type="scientific">Kuenenia stuttgartiensis</name>
    <dbReference type="NCBI Taxonomy" id="174633"/>
    <lineage>
        <taxon>Bacteria</taxon>
        <taxon>Pseudomonadati</taxon>
        <taxon>Planctomycetota</taxon>
        <taxon>Candidatus Brocadiia</taxon>
        <taxon>Candidatus Brocadiales</taxon>
        <taxon>Candidatus Brocadiaceae</taxon>
        <taxon>Candidatus Kuenenia</taxon>
    </lineage>
</organism>
<dbReference type="Proteomes" id="UP000221734">
    <property type="component" value="Chromosome Kuenenia_stuttgartiensis_MBR1"/>
</dbReference>
<protein>
    <submittedName>
        <fullName evidence="2">Uncharacterized protein</fullName>
    </submittedName>
</protein>
<feature type="region of interest" description="Disordered" evidence="1">
    <location>
        <begin position="46"/>
        <end position="65"/>
    </location>
</feature>
<evidence type="ECO:0000313" key="2">
    <source>
        <dbReference type="EMBL" id="SOH03376.1"/>
    </source>
</evidence>
<accession>A0A2C9CCE1</accession>
<name>A0A2C9CCE1_KUEST</name>
<keyword evidence="3" id="KW-1185">Reference proteome</keyword>
<evidence type="ECO:0000313" key="3">
    <source>
        <dbReference type="Proteomes" id="UP000221734"/>
    </source>
</evidence>
<reference evidence="3" key="1">
    <citation type="submission" date="2017-10" db="EMBL/GenBank/DDBJ databases">
        <authorList>
            <person name="Frank J."/>
        </authorList>
    </citation>
    <scope>NUCLEOTIDE SEQUENCE [LARGE SCALE GENOMIC DNA]</scope>
</reference>
<evidence type="ECO:0000256" key="1">
    <source>
        <dbReference type="SAM" id="MobiDB-lite"/>
    </source>
</evidence>